<dbReference type="CDD" id="cd03801">
    <property type="entry name" value="GT4_PimA-like"/>
    <property type="match status" value="1"/>
</dbReference>
<gene>
    <name evidence="1" type="ORF">OEZ71_15905</name>
</gene>
<dbReference type="SUPFAM" id="SSF53756">
    <property type="entry name" value="UDP-Glycosyltransferase/glycogen phosphorylase"/>
    <property type="match status" value="1"/>
</dbReference>
<dbReference type="Pfam" id="PF13692">
    <property type="entry name" value="Glyco_trans_1_4"/>
    <property type="match status" value="1"/>
</dbReference>
<dbReference type="EMBL" id="JAOWKZ010000004">
    <property type="protein sequence ID" value="MCV2873783.1"/>
    <property type="molecule type" value="Genomic_DNA"/>
</dbReference>
<dbReference type="Gene3D" id="3.40.50.2000">
    <property type="entry name" value="Glycogen Phosphorylase B"/>
    <property type="match status" value="2"/>
</dbReference>
<accession>A0ABT2ZRY9</accession>
<proteinExistence type="predicted"/>
<organism evidence="1 2">
    <name type="scientific">Albidovulum litorale</name>
    <dbReference type="NCBI Taxonomy" id="2984134"/>
    <lineage>
        <taxon>Bacteria</taxon>
        <taxon>Pseudomonadati</taxon>
        <taxon>Pseudomonadota</taxon>
        <taxon>Alphaproteobacteria</taxon>
        <taxon>Rhodobacterales</taxon>
        <taxon>Paracoccaceae</taxon>
        <taxon>Albidovulum</taxon>
    </lineage>
</organism>
<keyword evidence="2" id="KW-1185">Reference proteome</keyword>
<protein>
    <submittedName>
        <fullName evidence="1">Glycosyltransferase</fullName>
    </submittedName>
</protein>
<comment type="caution">
    <text evidence="1">The sequence shown here is derived from an EMBL/GenBank/DDBJ whole genome shotgun (WGS) entry which is preliminary data.</text>
</comment>
<dbReference type="PANTHER" id="PTHR45947:SF3">
    <property type="entry name" value="SULFOQUINOVOSYL TRANSFERASE SQD2"/>
    <property type="match status" value="1"/>
</dbReference>
<sequence length="372" mass="40097">MEMPGNLVGVGMTCRSLLLGAANAGTPVDLFTSYIDGEKPAGLYIHSVLPDFLKILPYSISRHLTSSRLRRKFLEAIGDDEIAYLWPSTALSVYEALAARGVTIVSEMVNTRMAVAKPLLDSAYEGLGLEPAHGITAARIDEQNARHGLSTAIIAPSPAVESSFVDSAYAPRIVPTSYGTWVPKVLKPRPERFGGAPVVFLFVGRLCVRKGAHFLLEAWRNAPKGAVLRIVGEIEPAMRKLFADVLDAPNVSCAGFMHNVALEYERADVAVLPSLEEGDPIATYEAAAHGVPIIASTAGGGRIASETGAINIVDHLDAECLRDRISEFAASRDLRQNWGAAARNASLAYDWNTVAPNNIRRLYDFLDQQAGD</sequence>
<dbReference type="RefSeq" id="WP_263741015.1">
    <property type="nucleotide sequence ID" value="NZ_JAOWKZ010000004.1"/>
</dbReference>
<dbReference type="Proteomes" id="UP001652564">
    <property type="component" value="Unassembled WGS sequence"/>
</dbReference>
<reference evidence="1 2" key="1">
    <citation type="submission" date="2022-10" db="EMBL/GenBank/DDBJ databases">
        <title>Defluviimonas sp. nov., isolated from ocean surface sediments.</title>
        <authorList>
            <person name="He W."/>
            <person name="Wang L."/>
            <person name="Zhang D.-F."/>
        </authorList>
    </citation>
    <scope>NUCLEOTIDE SEQUENCE [LARGE SCALE GENOMIC DNA]</scope>
    <source>
        <strain evidence="1 2">WL0050</strain>
    </source>
</reference>
<name>A0ABT2ZRY9_9RHOB</name>
<dbReference type="InterPro" id="IPR050194">
    <property type="entry name" value="Glycosyltransferase_grp1"/>
</dbReference>
<dbReference type="PANTHER" id="PTHR45947">
    <property type="entry name" value="SULFOQUINOVOSYL TRANSFERASE SQD2"/>
    <property type="match status" value="1"/>
</dbReference>
<evidence type="ECO:0000313" key="1">
    <source>
        <dbReference type="EMBL" id="MCV2873783.1"/>
    </source>
</evidence>
<evidence type="ECO:0000313" key="2">
    <source>
        <dbReference type="Proteomes" id="UP001652564"/>
    </source>
</evidence>